<accession>S2VM04</accession>
<dbReference type="PANTHER" id="PTHR40396">
    <property type="entry name" value="ATPASE-LIKE PROTEIN"/>
    <property type="match status" value="1"/>
</dbReference>
<dbReference type="GO" id="GO:0016887">
    <property type="term" value="F:ATP hydrolysis activity"/>
    <property type="evidence" value="ECO:0007669"/>
    <property type="project" value="InterPro"/>
</dbReference>
<dbReference type="HOGENOM" id="CLU_046693_2_1_11"/>
<dbReference type="SUPFAM" id="SSF52540">
    <property type="entry name" value="P-loop containing nucleoside triphosphate hydrolases"/>
    <property type="match status" value="1"/>
</dbReference>
<dbReference type="Proteomes" id="UP000014393">
    <property type="component" value="Unassembled WGS sequence"/>
</dbReference>
<gene>
    <name evidence="2" type="ORF">HMPREF9237_00374</name>
</gene>
<dbReference type="InterPro" id="IPR027417">
    <property type="entry name" value="P-loop_NTPase"/>
</dbReference>
<evidence type="ECO:0000313" key="2">
    <source>
        <dbReference type="EMBL" id="EPD27816.1"/>
    </source>
</evidence>
<evidence type="ECO:0000259" key="1">
    <source>
        <dbReference type="Pfam" id="PF13304"/>
    </source>
</evidence>
<dbReference type="Gene3D" id="3.40.50.300">
    <property type="entry name" value="P-loop containing nucleotide triphosphate hydrolases"/>
    <property type="match status" value="2"/>
</dbReference>
<sequence length="439" mass="49443">MLRSFTVKNFASFRDEATLDLQATRERQHSETLMHFQRARWLPLTMIFGPNASGKSALVRAFKALRGLISVRQDTREPLTPHAFGEHAKLPCEFTIEYSVPVGGREKIARYHVAATNARVVKESLHQVLFDGSLDLVFERSNPQGYPASSVTFGEKYCGDDVLLSFGKTVYQSTSLLGVIGRDDRAPAFIQAAFRWFFDTLQIVEPDSQYIPLLGNLDSDSAFRGAISAVLSQSDTGIQSLFTQEVDLSRVPFTPKELMEIMEIVASGRDVLASAYKERYLFTQKEDSPEEMTVRALKTLHAEGVTFDILEESDGTQRFIDLLPMLLDLQTPGVRRVYVVDELERSLHPALTRLLVERYLEGCSKDTHTQLIFTTHETELLDQELIRRDEVWLTEKVDGAGQASELVALSDYAPQELRKGMSLRDVYLSGRVGALPRKI</sequence>
<dbReference type="EMBL" id="AGWM01000004">
    <property type="protein sequence ID" value="EPD27816.1"/>
    <property type="molecule type" value="Genomic_DNA"/>
</dbReference>
<dbReference type="PATRIC" id="fig|883067.3.peg.373"/>
<organism evidence="2 3">
    <name type="scientific">Actinotignum schaalii FB123-CNA-2</name>
    <dbReference type="NCBI Taxonomy" id="883067"/>
    <lineage>
        <taxon>Bacteria</taxon>
        <taxon>Bacillati</taxon>
        <taxon>Actinomycetota</taxon>
        <taxon>Actinomycetes</taxon>
        <taxon>Actinomycetales</taxon>
        <taxon>Actinomycetaceae</taxon>
        <taxon>Actinotignum</taxon>
    </lineage>
</organism>
<dbReference type="InterPro" id="IPR003959">
    <property type="entry name" value="ATPase_AAA_core"/>
</dbReference>
<feature type="domain" description="ATPase AAA-type core" evidence="1">
    <location>
        <begin position="270"/>
        <end position="382"/>
    </location>
</feature>
<protein>
    <recommendedName>
        <fullName evidence="1">ATPase AAA-type core domain-containing protein</fullName>
    </recommendedName>
</protein>
<dbReference type="Pfam" id="PF13304">
    <property type="entry name" value="AAA_21"/>
    <property type="match status" value="1"/>
</dbReference>
<comment type="caution">
    <text evidence="2">The sequence shown here is derived from an EMBL/GenBank/DDBJ whole genome shotgun (WGS) entry which is preliminary data.</text>
</comment>
<proteinExistence type="predicted"/>
<dbReference type="GO" id="GO:0005524">
    <property type="term" value="F:ATP binding"/>
    <property type="evidence" value="ECO:0007669"/>
    <property type="project" value="InterPro"/>
</dbReference>
<dbReference type="eggNOG" id="COG1106">
    <property type="taxonomic scope" value="Bacteria"/>
</dbReference>
<keyword evidence="3" id="KW-1185">Reference proteome</keyword>
<name>S2VM04_9ACTO</name>
<evidence type="ECO:0000313" key="3">
    <source>
        <dbReference type="Proteomes" id="UP000014393"/>
    </source>
</evidence>
<reference evidence="2 3" key="1">
    <citation type="submission" date="2013-05" db="EMBL/GenBank/DDBJ databases">
        <title>The Genome Sequence of Actinobaculum schaalii FB123-CNA2.</title>
        <authorList>
            <consortium name="The Broad Institute Genomics Platform"/>
            <person name="Earl A."/>
            <person name="Ward D."/>
            <person name="Feldgarden M."/>
            <person name="Gevers D."/>
            <person name="Saerens B."/>
            <person name="Vaneechoutte M."/>
            <person name="Walker B."/>
            <person name="Young S."/>
            <person name="Zeng Q."/>
            <person name="Gargeya S."/>
            <person name="Fitzgerald M."/>
            <person name="Haas B."/>
            <person name="Abouelleil A."/>
            <person name="Allen A.W."/>
            <person name="Alvarado L."/>
            <person name="Arachchi H.M."/>
            <person name="Berlin A.M."/>
            <person name="Chapman S.B."/>
            <person name="Gainer-Dewar J."/>
            <person name="Goldberg J."/>
            <person name="Griggs A."/>
            <person name="Gujja S."/>
            <person name="Hansen M."/>
            <person name="Howarth C."/>
            <person name="Imamovic A."/>
            <person name="Ireland A."/>
            <person name="Larimer J."/>
            <person name="McCowan C."/>
            <person name="Murphy C."/>
            <person name="Pearson M."/>
            <person name="Poon T.W."/>
            <person name="Priest M."/>
            <person name="Roberts A."/>
            <person name="Saif S."/>
            <person name="Shea T."/>
            <person name="Sisk P."/>
            <person name="Sykes S."/>
            <person name="Wortman J."/>
            <person name="Nusbaum C."/>
            <person name="Birren B."/>
        </authorList>
    </citation>
    <scope>NUCLEOTIDE SEQUENCE [LARGE SCALE GENOMIC DNA]</scope>
    <source>
        <strain evidence="2 3">FB123-CNA-2</strain>
    </source>
</reference>
<dbReference type="AlphaFoldDB" id="S2VM04"/>
<dbReference type="PANTHER" id="PTHR40396:SF1">
    <property type="entry name" value="ATPASE AAA-TYPE CORE DOMAIN-CONTAINING PROTEIN"/>
    <property type="match status" value="1"/>
</dbReference>